<evidence type="ECO:0000256" key="10">
    <source>
        <dbReference type="HAMAP-Rule" id="MF_01615"/>
    </source>
</evidence>
<evidence type="ECO:0000256" key="9">
    <source>
        <dbReference type="ARBA" id="ARBA00064749"/>
    </source>
</evidence>
<dbReference type="HAMAP" id="MF_01615">
    <property type="entry name" value="PdxT"/>
    <property type="match status" value="1"/>
</dbReference>
<dbReference type="NCBIfam" id="TIGR03800">
    <property type="entry name" value="PLP_synth_Pdx2"/>
    <property type="match status" value="1"/>
</dbReference>
<evidence type="ECO:0000256" key="3">
    <source>
        <dbReference type="ARBA" id="ARBA00022898"/>
    </source>
</evidence>
<dbReference type="PANTHER" id="PTHR31559">
    <property type="entry name" value="PYRIDOXAL 5'-PHOSPHATE SYNTHASE SUBUNIT SNO"/>
    <property type="match status" value="1"/>
</dbReference>
<keyword evidence="2 10" id="KW-0378">Hydrolase</keyword>
<dbReference type="PROSITE" id="PS51273">
    <property type="entry name" value="GATASE_TYPE_1"/>
    <property type="match status" value="1"/>
</dbReference>
<dbReference type="RefSeq" id="WP_013178584.1">
    <property type="nucleotide sequence ID" value="NC_014221.1"/>
</dbReference>
<dbReference type="GO" id="GO:0036381">
    <property type="term" value="F:pyridoxal 5'-phosphate synthase (glutamine hydrolysing) activity"/>
    <property type="evidence" value="ECO:0007669"/>
    <property type="project" value="UniProtKB-UniRule"/>
</dbReference>
<dbReference type="SUPFAM" id="SSF52317">
    <property type="entry name" value="Class I glutamine amidotransferase-like"/>
    <property type="match status" value="1"/>
</dbReference>
<evidence type="ECO:0000256" key="8">
    <source>
        <dbReference type="ARBA" id="ARBA00054599"/>
    </source>
</evidence>
<feature type="active site" description="Charge relay system" evidence="10 11">
    <location>
        <position position="173"/>
    </location>
</feature>
<comment type="pathway">
    <text evidence="10">Cofactor biosynthesis; pyridoxal 5'-phosphate biosynthesis.</text>
</comment>
<dbReference type="InterPro" id="IPR002161">
    <property type="entry name" value="PdxT/SNO"/>
</dbReference>
<comment type="catalytic activity">
    <reaction evidence="6 10">
        <text>aldehydo-D-ribose 5-phosphate + D-glyceraldehyde 3-phosphate + L-glutamine = pyridoxal 5'-phosphate + L-glutamate + phosphate + 3 H2O + H(+)</text>
        <dbReference type="Rhea" id="RHEA:31507"/>
        <dbReference type="ChEBI" id="CHEBI:15377"/>
        <dbReference type="ChEBI" id="CHEBI:15378"/>
        <dbReference type="ChEBI" id="CHEBI:29985"/>
        <dbReference type="ChEBI" id="CHEBI:43474"/>
        <dbReference type="ChEBI" id="CHEBI:58273"/>
        <dbReference type="ChEBI" id="CHEBI:58359"/>
        <dbReference type="ChEBI" id="CHEBI:59776"/>
        <dbReference type="ChEBI" id="CHEBI:597326"/>
        <dbReference type="EC" id="4.3.3.6"/>
    </reaction>
</comment>
<evidence type="ECO:0000256" key="1">
    <source>
        <dbReference type="ARBA" id="ARBA00008345"/>
    </source>
</evidence>
<dbReference type="EC" id="3.5.1.2" evidence="10"/>
<dbReference type="CDD" id="cd01749">
    <property type="entry name" value="GATase1_PB"/>
    <property type="match status" value="1"/>
</dbReference>
<dbReference type="PANTHER" id="PTHR31559:SF0">
    <property type="entry name" value="PYRIDOXAL 5'-PHOSPHATE SYNTHASE SUBUNIT SNO1-RELATED"/>
    <property type="match status" value="1"/>
</dbReference>
<protein>
    <recommendedName>
        <fullName evidence="10">Pyridoxal 5'-phosphate synthase subunit PdxT</fullName>
        <ecNumber evidence="10">4.3.3.6</ecNumber>
    </recommendedName>
    <alternativeName>
        <fullName evidence="10">Pdx2</fullName>
    </alternativeName>
    <alternativeName>
        <fullName evidence="10">Pyridoxal 5'-phosphate synthase glutaminase subunit</fullName>
        <ecNumber evidence="10">3.5.1.2</ecNumber>
    </alternativeName>
</protein>
<accession>D7CRD2</accession>
<feature type="binding site" evidence="10 12">
    <location>
        <begin position="49"/>
        <end position="51"/>
    </location>
    <ligand>
        <name>L-glutamine</name>
        <dbReference type="ChEBI" id="CHEBI:58359"/>
    </ligand>
</feature>
<sequence>MKGVTVGVLALQGAFREHRRAFERLGAAVREVRLPEHLTGLCGLVIPGGESTTMAKLMRTYGLDEAIVDFHARGGAIWGTCAGAIVVAREIEGRPEQLRLGLLDVKVARNAYGRQVASFEAEVPIAGMARPFPAVFIRAPRITGVGEGVEVLAEYAGDPVMAAQGRVLASVFHPELSGDDRVHARFLELATSP</sequence>
<dbReference type="PIRSF" id="PIRSF005639">
    <property type="entry name" value="Glut_amidoT_SNO"/>
    <property type="match status" value="1"/>
</dbReference>
<dbReference type="eggNOG" id="COG0311">
    <property type="taxonomic scope" value="Bacteria"/>
</dbReference>
<dbReference type="Gene3D" id="3.40.50.880">
    <property type="match status" value="1"/>
</dbReference>
<organism evidence="13 14">
    <name type="scientific">Truepera radiovictrix (strain DSM 17093 / CIP 108686 / LMG 22925 / RQ-24)</name>
    <dbReference type="NCBI Taxonomy" id="649638"/>
    <lineage>
        <taxon>Bacteria</taxon>
        <taxon>Thermotogati</taxon>
        <taxon>Deinococcota</taxon>
        <taxon>Deinococci</taxon>
        <taxon>Trueperales</taxon>
        <taxon>Trueperaceae</taxon>
        <taxon>Truepera</taxon>
    </lineage>
</organism>
<dbReference type="PROSITE" id="PS51130">
    <property type="entry name" value="PDXT_SNO_2"/>
    <property type="match status" value="1"/>
</dbReference>
<comment type="similarity">
    <text evidence="1 10">Belongs to the glutaminase PdxT/SNO family.</text>
</comment>
<reference evidence="13 14" key="2">
    <citation type="journal article" date="2011" name="Stand. Genomic Sci.">
        <title>Complete genome sequence of Truepera radiovictrix type strain (RQ-24).</title>
        <authorList>
            <person name="Ivanova N."/>
            <person name="Rohde C."/>
            <person name="Munk C."/>
            <person name="Nolan M."/>
            <person name="Lucas S."/>
            <person name="Del Rio T.G."/>
            <person name="Tice H."/>
            <person name="Deshpande S."/>
            <person name="Cheng J.F."/>
            <person name="Tapia R."/>
            <person name="Han C."/>
            <person name="Goodwin L."/>
            <person name="Pitluck S."/>
            <person name="Liolios K."/>
            <person name="Mavromatis K."/>
            <person name="Mikhailova N."/>
            <person name="Pati A."/>
            <person name="Chen A."/>
            <person name="Palaniappan K."/>
            <person name="Land M."/>
            <person name="Hauser L."/>
            <person name="Chang Y.J."/>
            <person name="Jeffries C.D."/>
            <person name="Brambilla E."/>
            <person name="Rohde M."/>
            <person name="Goker M."/>
            <person name="Tindall B.J."/>
            <person name="Woyke T."/>
            <person name="Bristow J."/>
            <person name="Eisen J.A."/>
            <person name="Markowitz V."/>
            <person name="Hugenholtz P."/>
            <person name="Kyrpides N.C."/>
            <person name="Klenk H.P."/>
            <person name="Lapidus A."/>
        </authorList>
    </citation>
    <scope>NUCLEOTIDE SEQUENCE [LARGE SCALE GENOMIC DNA]</scope>
    <source>
        <strain evidence="14">DSM 17093 / CIP 108686 / LMG 22925 / RQ-24</strain>
    </source>
</reference>
<evidence type="ECO:0000256" key="2">
    <source>
        <dbReference type="ARBA" id="ARBA00022801"/>
    </source>
</evidence>
<evidence type="ECO:0000313" key="13">
    <source>
        <dbReference type="EMBL" id="ADI15220.1"/>
    </source>
</evidence>
<dbReference type="HOGENOM" id="CLU_069674_2_0_0"/>
<comment type="subunit">
    <text evidence="9 10">In the presence of PdxS, forms a dodecamer of heterodimers. Only shows activity in the heterodimer.</text>
</comment>
<proteinExistence type="inferred from homology"/>
<feature type="binding site" evidence="10 12">
    <location>
        <begin position="137"/>
        <end position="138"/>
    </location>
    <ligand>
        <name>L-glutamine</name>
        <dbReference type="ChEBI" id="CHEBI:58359"/>
    </ligand>
</feature>
<evidence type="ECO:0000256" key="11">
    <source>
        <dbReference type="PIRSR" id="PIRSR005639-1"/>
    </source>
</evidence>
<dbReference type="InterPro" id="IPR021196">
    <property type="entry name" value="PdxT/SNO_CS"/>
</dbReference>
<dbReference type="FunFam" id="3.40.50.880:FF:000010">
    <property type="entry name" value="uncharacterized protein LOC100176842 isoform X2"/>
    <property type="match status" value="1"/>
</dbReference>
<reference evidence="14" key="1">
    <citation type="submission" date="2010-05" db="EMBL/GenBank/DDBJ databases">
        <title>The complete genome of Truepera radiovictris DSM 17093.</title>
        <authorList>
            <consortium name="US DOE Joint Genome Institute (JGI-PGF)"/>
            <person name="Lucas S."/>
            <person name="Copeland A."/>
            <person name="Lapidus A."/>
            <person name="Glavina del Rio T."/>
            <person name="Dalin E."/>
            <person name="Tice H."/>
            <person name="Bruce D."/>
            <person name="Goodwin L."/>
            <person name="Pitluck S."/>
            <person name="Kyrpides N."/>
            <person name="Mavromatis K."/>
            <person name="Ovchinnikova G."/>
            <person name="Munk A.C."/>
            <person name="Detter J.C."/>
            <person name="Han C."/>
            <person name="Tapia R."/>
            <person name="Land M."/>
            <person name="Hauser L."/>
            <person name="Markowitz V."/>
            <person name="Cheng J.-F."/>
            <person name="Hugenholtz P."/>
            <person name="Woyke T."/>
            <person name="Wu D."/>
            <person name="Tindall B."/>
            <person name="Pomrenke H.G."/>
            <person name="Brambilla E."/>
            <person name="Klenk H.-P."/>
            <person name="Eisen J.A."/>
        </authorList>
    </citation>
    <scope>NUCLEOTIDE SEQUENCE [LARGE SCALE GENOMIC DNA]</scope>
    <source>
        <strain evidence="14">DSM 17093 / CIP 108686 / LMG 22925 / RQ-24</strain>
    </source>
</reference>
<dbReference type="PROSITE" id="PS01236">
    <property type="entry name" value="PDXT_SNO_1"/>
    <property type="match status" value="1"/>
</dbReference>
<dbReference type="GO" id="GO:0004359">
    <property type="term" value="F:glutaminase activity"/>
    <property type="evidence" value="ECO:0007669"/>
    <property type="project" value="UniProtKB-UniRule"/>
</dbReference>
<dbReference type="GO" id="GO:0008614">
    <property type="term" value="P:pyridoxine metabolic process"/>
    <property type="evidence" value="ECO:0007669"/>
    <property type="project" value="TreeGrafter"/>
</dbReference>
<dbReference type="GO" id="GO:0005829">
    <property type="term" value="C:cytosol"/>
    <property type="evidence" value="ECO:0007669"/>
    <property type="project" value="TreeGrafter"/>
</dbReference>
<dbReference type="EMBL" id="CP002049">
    <property type="protein sequence ID" value="ADI15220.1"/>
    <property type="molecule type" value="Genomic_DNA"/>
</dbReference>
<dbReference type="GO" id="GO:0042823">
    <property type="term" value="P:pyridoxal phosphate biosynthetic process"/>
    <property type="evidence" value="ECO:0007669"/>
    <property type="project" value="UniProtKB-UniRule"/>
</dbReference>
<evidence type="ECO:0000256" key="6">
    <source>
        <dbReference type="ARBA" id="ARBA00047992"/>
    </source>
</evidence>
<evidence type="ECO:0000256" key="7">
    <source>
        <dbReference type="ARBA" id="ARBA00049534"/>
    </source>
</evidence>
<dbReference type="AlphaFoldDB" id="D7CRD2"/>
<evidence type="ECO:0000256" key="4">
    <source>
        <dbReference type="ARBA" id="ARBA00022962"/>
    </source>
</evidence>
<dbReference type="EC" id="4.3.3.6" evidence="10"/>
<dbReference type="Proteomes" id="UP000000379">
    <property type="component" value="Chromosome"/>
</dbReference>
<comment type="catalytic activity">
    <reaction evidence="7 10">
        <text>L-glutamine + H2O = L-glutamate + NH4(+)</text>
        <dbReference type="Rhea" id="RHEA:15889"/>
        <dbReference type="ChEBI" id="CHEBI:15377"/>
        <dbReference type="ChEBI" id="CHEBI:28938"/>
        <dbReference type="ChEBI" id="CHEBI:29985"/>
        <dbReference type="ChEBI" id="CHEBI:58359"/>
        <dbReference type="EC" id="3.5.1.2"/>
    </reaction>
</comment>
<feature type="binding site" evidence="10 12">
    <location>
        <position position="109"/>
    </location>
    <ligand>
        <name>L-glutamine</name>
        <dbReference type="ChEBI" id="CHEBI:58359"/>
    </ligand>
</feature>
<keyword evidence="14" id="KW-1185">Reference proteome</keyword>
<keyword evidence="4 10" id="KW-0315">Glutamine amidotransferase</keyword>
<dbReference type="KEGG" id="tra:Trad_2106"/>
<dbReference type="OrthoDB" id="9810320at2"/>
<keyword evidence="3 10" id="KW-0663">Pyridoxal phosphate</keyword>
<dbReference type="UniPathway" id="UPA00245"/>
<keyword evidence="5 10" id="KW-0456">Lyase</keyword>
<evidence type="ECO:0000256" key="5">
    <source>
        <dbReference type="ARBA" id="ARBA00023239"/>
    </source>
</evidence>
<feature type="active site" description="Charge relay system" evidence="10 11">
    <location>
        <position position="175"/>
    </location>
</feature>
<dbReference type="GO" id="GO:1903600">
    <property type="term" value="C:glutaminase complex"/>
    <property type="evidence" value="ECO:0007669"/>
    <property type="project" value="TreeGrafter"/>
</dbReference>
<dbReference type="InterPro" id="IPR029062">
    <property type="entry name" value="Class_I_gatase-like"/>
</dbReference>
<dbReference type="GO" id="GO:0006543">
    <property type="term" value="P:L-glutamine catabolic process"/>
    <property type="evidence" value="ECO:0007669"/>
    <property type="project" value="UniProtKB-UniRule"/>
</dbReference>
<evidence type="ECO:0000313" key="14">
    <source>
        <dbReference type="Proteomes" id="UP000000379"/>
    </source>
</evidence>
<comment type="function">
    <text evidence="8 10">Catalyzes the hydrolysis of glutamine to glutamate and ammonia as part of the biosynthesis of pyridoxal 5'-phosphate. The resulting ammonia molecule is channeled to the active site of PdxS.</text>
</comment>
<feature type="active site" description="Nucleophile" evidence="10 11">
    <location>
        <position position="81"/>
    </location>
</feature>
<dbReference type="STRING" id="649638.Trad_2106"/>
<evidence type="ECO:0000256" key="12">
    <source>
        <dbReference type="PIRSR" id="PIRSR005639-2"/>
    </source>
</evidence>
<gene>
    <name evidence="10" type="primary">pdxT</name>
    <name evidence="13" type="ordered locus">Trad_2106</name>
</gene>
<name>D7CRD2_TRURR</name>
<dbReference type="Pfam" id="PF01174">
    <property type="entry name" value="SNO"/>
    <property type="match status" value="1"/>
</dbReference>